<evidence type="ECO:0000313" key="1">
    <source>
        <dbReference type="EMBL" id="TYH68076.1"/>
    </source>
</evidence>
<gene>
    <name evidence="1" type="ORF">ES332_D06G233300v1</name>
</gene>
<accession>A0A5D2KN10</accession>
<protein>
    <submittedName>
        <fullName evidence="1">Uncharacterized protein</fullName>
    </submittedName>
</protein>
<organism evidence="1 2">
    <name type="scientific">Gossypium tomentosum</name>
    <name type="common">Hawaiian cotton</name>
    <name type="synonym">Gossypium sandvicense</name>
    <dbReference type="NCBI Taxonomy" id="34277"/>
    <lineage>
        <taxon>Eukaryota</taxon>
        <taxon>Viridiplantae</taxon>
        <taxon>Streptophyta</taxon>
        <taxon>Embryophyta</taxon>
        <taxon>Tracheophyta</taxon>
        <taxon>Spermatophyta</taxon>
        <taxon>Magnoliopsida</taxon>
        <taxon>eudicotyledons</taxon>
        <taxon>Gunneridae</taxon>
        <taxon>Pentapetalae</taxon>
        <taxon>rosids</taxon>
        <taxon>malvids</taxon>
        <taxon>Malvales</taxon>
        <taxon>Malvaceae</taxon>
        <taxon>Malvoideae</taxon>
        <taxon>Gossypium</taxon>
    </lineage>
</organism>
<dbReference type="EMBL" id="CM017628">
    <property type="protein sequence ID" value="TYH68076.1"/>
    <property type="molecule type" value="Genomic_DNA"/>
</dbReference>
<name>A0A5D2KN10_GOSTO</name>
<reference evidence="1 2" key="1">
    <citation type="submission" date="2019-07" db="EMBL/GenBank/DDBJ databases">
        <title>WGS assembly of Gossypium tomentosum.</title>
        <authorList>
            <person name="Chen Z.J."/>
            <person name="Sreedasyam A."/>
            <person name="Ando A."/>
            <person name="Song Q."/>
            <person name="De L."/>
            <person name="Hulse-Kemp A."/>
            <person name="Ding M."/>
            <person name="Ye W."/>
            <person name="Kirkbride R."/>
            <person name="Jenkins J."/>
            <person name="Plott C."/>
            <person name="Lovell J."/>
            <person name="Lin Y.-M."/>
            <person name="Vaughn R."/>
            <person name="Liu B."/>
            <person name="Li W."/>
            <person name="Simpson S."/>
            <person name="Scheffler B."/>
            <person name="Saski C."/>
            <person name="Grover C."/>
            <person name="Hu G."/>
            <person name="Conover J."/>
            <person name="Carlson J."/>
            <person name="Shu S."/>
            <person name="Boston L."/>
            <person name="Williams M."/>
            <person name="Peterson D."/>
            <person name="Mcgee K."/>
            <person name="Jones D."/>
            <person name="Wendel J."/>
            <person name="Stelly D."/>
            <person name="Grimwood J."/>
            <person name="Schmutz J."/>
        </authorList>
    </citation>
    <scope>NUCLEOTIDE SEQUENCE [LARGE SCALE GENOMIC DNA]</scope>
    <source>
        <strain evidence="1">7179.01</strain>
    </source>
</reference>
<sequence length="114" mass="12576">MPRKTAVGRYKSTGYQIYSSSSAKHKHIIIDDTDSLSTSILIRNLSKATQEKCVCILITAIKATVLLESIVLQNLGSLSHKVSVAYSNTQVLIDYVNHSIGERPKGFILQDQVI</sequence>
<keyword evidence="2" id="KW-1185">Reference proteome</keyword>
<evidence type="ECO:0000313" key="2">
    <source>
        <dbReference type="Proteomes" id="UP000322667"/>
    </source>
</evidence>
<dbReference type="Proteomes" id="UP000322667">
    <property type="component" value="Chromosome D06"/>
</dbReference>
<dbReference type="AlphaFoldDB" id="A0A5D2KN10"/>
<proteinExistence type="predicted"/>